<evidence type="ECO:0000256" key="1">
    <source>
        <dbReference type="SAM" id="Phobius"/>
    </source>
</evidence>
<dbReference type="EMBL" id="JANAVB010020828">
    <property type="protein sequence ID" value="KAJ6826548.1"/>
    <property type="molecule type" value="Genomic_DNA"/>
</dbReference>
<protein>
    <submittedName>
        <fullName evidence="2">Receptor-like cytosolic serine/threonine-protein kinase RBK1 isoform X1</fullName>
    </submittedName>
</protein>
<keyword evidence="2" id="KW-0675">Receptor</keyword>
<dbReference type="GO" id="GO:0016301">
    <property type="term" value="F:kinase activity"/>
    <property type="evidence" value="ECO:0007669"/>
    <property type="project" value="UniProtKB-KW"/>
</dbReference>
<feature type="transmembrane region" description="Helical" evidence="1">
    <location>
        <begin position="53"/>
        <end position="72"/>
    </location>
</feature>
<name>A0AAX6GE62_IRIPA</name>
<keyword evidence="3" id="KW-1185">Reference proteome</keyword>
<accession>A0AAX6GE62</accession>
<organism evidence="2 3">
    <name type="scientific">Iris pallida</name>
    <name type="common">Sweet iris</name>
    <dbReference type="NCBI Taxonomy" id="29817"/>
    <lineage>
        <taxon>Eukaryota</taxon>
        <taxon>Viridiplantae</taxon>
        <taxon>Streptophyta</taxon>
        <taxon>Embryophyta</taxon>
        <taxon>Tracheophyta</taxon>
        <taxon>Spermatophyta</taxon>
        <taxon>Magnoliopsida</taxon>
        <taxon>Liliopsida</taxon>
        <taxon>Asparagales</taxon>
        <taxon>Iridaceae</taxon>
        <taxon>Iridoideae</taxon>
        <taxon>Irideae</taxon>
        <taxon>Iris</taxon>
    </lineage>
</organism>
<keyword evidence="1" id="KW-1133">Transmembrane helix</keyword>
<evidence type="ECO:0000313" key="2">
    <source>
        <dbReference type="EMBL" id="KAJ6826548.1"/>
    </source>
</evidence>
<evidence type="ECO:0000313" key="3">
    <source>
        <dbReference type="Proteomes" id="UP001140949"/>
    </source>
</evidence>
<dbReference type="Proteomes" id="UP001140949">
    <property type="component" value="Unassembled WGS sequence"/>
</dbReference>
<feature type="transmembrane region" description="Helical" evidence="1">
    <location>
        <begin position="7"/>
        <end position="28"/>
    </location>
</feature>
<keyword evidence="1" id="KW-0472">Membrane</keyword>
<keyword evidence="2" id="KW-0418">Kinase</keyword>
<keyword evidence="1" id="KW-0812">Transmembrane</keyword>
<reference evidence="2" key="1">
    <citation type="journal article" date="2023" name="GigaByte">
        <title>Genome assembly of the bearded iris, Iris pallida Lam.</title>
        <authorList>
            <person name="Bruccoleri R.E."/>
            <person name="Oakeley E.J."/>
            <person name="Faust A.M.E."/>
            <person name="Altorfer M."/>
            <person name="Dessus-Babus S."/>
            <person name="Burckhardt D."/>
            <person name="Oertli M."/>
            <person name="Naumann U."/>
            <person name="Petersen F."/>
            <person name="Wong J."/>
        </authorList>
    </citation>
    <scope>NUCLEOTIDE SEQUENCE</scope>
    <source>
        <strain evidence="2">GSM-AAB239-AS_SAM_17_03QT</strain>
    </source>
</reference>
<gene>
    <name evidence="2" type="ORF">M6B38_371755</name>
</gene>
<keyword evidence="2" id="KW-0808">Transferase</keyword>
<dbReference type="AlphaFoldDB" id="A0AAX6GE62"/>
<reference evidence="2" key="2">
    <citation type="submission" date="2023-04" db="EMBL/GenBank/DDBJ databases">
        <authorList>
            <person name="Bruccoleri R.E."/>
            <person name="Oakeley E.J."/>
            <person name="Faust A.-M."/>
            <person name="Dessus-Babus S."/>
            <person name="Altorfer M."/>
            <person name="Burckhardt D."/>
            <person name="Oertli M."/>
            <person name="Naumann U."/>
            <person name="Petersen F."/>
            <person name="Wong J."/>
        </authorList>
    </citation>
    <scope>NUCLEOTIDE SEQUENCE</scope>
    <source>
        <strain evidence="2">GSM-AAB239-AS_SAM_17_03QT</strain>
        <tissue evidence="2">Leaf</tissue>
    </source>
</reference>
<sequence>MHDANRGMLWIWEGCASVWFATFLFHLYDYQMWLDYVLWFGCLSGMETKDVGYVYFVVGLCCGWTSDGCLWWDMYWKLFGV</sequence>
<comment type="caution">
    <text evidence="2">The sequence shown here is derived from an EMBL/GenBank/DDBJ whole genome shotgun (WGS) entry which is preliminary data.</text>
</comment>
<proteinExistence type="predicted"/>